<dbReference type="PhylomeDB" id="A0A022QLI1"/>
<evidence type="ECO:0000313" key="3">
    <source>
        <dbReference type="Proteomes" id="UP000030748"/>
    </source>
</evidence>
<organism evidence="2 3">
    <name type="scientific">Erythranthe guttata</name>
    <name type="common">Yellow monkey flower</name>
    <name type="synonym">Mimulus guttatus</name>
    <dbReference type="NCBI Taxonomy" id="4155"/>
    <lineage>
        <taxon>Eukaryota</taxon>
        <taxon>Viridiplantae</taxon>
        <taxon>Streptophyta</taxon>
        <taxon>Embryophyta</taxon>
        <taxon>Tracheophyta</taxon>
        <taxon>Spermatophyta</taxon>
        <taxon>Magnoliopsida</taxon>
        <taxon>eudicotyledons</taxon>
        <taxon>Gunneridae</taxon>
        <taxon>Pentapetalae</taxon>
        <taxon>asterids</taxon>
        <taxon>lamiids</taxon>
        <taxon>Lamiales</taxon>
        <taxon>Phrymaceae</taxon>
        <taxon>Erythranthe</taxon>
    </lineage>
</organism>
<gene>
    <name evidence="2" type="ORF">MIMGU_mgv1a015138mg</name>
</gene>
<dbReference type="InterPro" id="IPR035513">
    <property type="entry name" value="Invertase/methylesterase_inhib"/>
</dbReference>
<dbReference type="EMBL" id="KI631414">
    <property type="protein sequence ID" value="EYU28429.1"/>
    <property type="molecule type" value="Genomic_DNA"/>
</dbReference>
<proteinExistence type="predicted"/>
<dbReference type="SUPFAM" id="SSF101148">
    <property type="entry name" value="Plant invertase/pectin methylesterase inhibitor"/>
    <property type="match status" value="1"/>
</dbReference>
<name>A0A022QLI1_ERYGU</name>
<evidence type="ECO:0000256" key="1">
    <source>
        <dbReference type="SAM" id="SignalP"/>
    </source>
</evidence>
<reference evidence="2 3" key="1">
    <citation type="journal article" date="2013" name="Proc. Natl. Acad. Sci. U.S.A.">
        <title>Fine-scale variation in meiotic recombination in Mimulus inferred from population shotgun sequencing.</title>
        <authorList>
            <person name="Hellsten U."/>
            <person name="Wright K.M."/>
            <person name="Jenkins J."/>
            <person name="Shu S."/>
            <person name="Yuan Y."/>
            <person name="Wessler S.R."/>
            <person name="Schmutz J."/>
            <person name="Willis J.H."/>
            <person name="Rokhsar D.S."/>
        </authorList>
    </citation>
    <scope>NUCLEOTIDE SEQUENCE [LARGE SCALE GENOMIC DNA]</scope>
    <source>
        <strain evidence="3">cv. DUN x IM62</strain>
    </source>
</reference>
<feature type="signal peptide" evidence="1">
    <location>
        <begin position="1"/>
        <end position="25"/>
    </location>
</feature>
<sequence>MASTKTAVCLSLALLAAAFVLSAAAGSFCETADDKTLCVQLTKGGKTWAEAMTNALNGVMDRVEAGKAIADGVGATLPAELYPQSKQSIENTCHEAYENMIDGIKKSIGFVKSDPYSSLKTYISSTTFSDCTGGLSEFGVNLPQVDDFANEIGKLSGTLLAVAQKKA</sequence>
<evidence type="ECO:0008006" key="4">
    <source>
        <dbReference type="Google" id="ProtNLM"/>
    </source>
</evidence>
<dbReference type="Proteomes" id="UP000030748">
    <property type="component" value="Unassembled WGS sequence"/>
</dbReference>
<feature type="chain" id="PRO_5001507367" description="Pectinesterase inhibitor domain-containing protein" evidence="1">
    <location>
        <begin position="26"/>
        <end position="167"/>
    </location>
</feature>
<protein>
    <recommendedName>
        <fullName evidence="4">Pectinesterase inhibitor domain-containing protein</fullName>
    </recommendedName>
</protein>
<keyword evidence="1" id="KW-0732">Signal</keyword>
<accession>A0A022QLI1</accession>
<keyword evidence="3" id="KW-1185">Reference proteome</keyword>
<dbReference type="AlphaFoldDB" id="A0A022QLI1"/>
<evidence type="ECO:0000313" key="2">
    <source>
        <dbReference type="EMBL" id="EYU28429.1"/>
    </source>
</evidence>
<dbReference type="Gene3D" id="1.20.140.40">
    <property type="entry name" value="Invertase/pectin methylesterase inhibitor family protein"/>
    <property type="match status" value="1"/>
</dbReference>